<reference evidence="1 2" key="1">
    <citation type="journal article" date="2012" name="Genome Biol.">
        <title>Sequencing three crocodilian genomes to illuminate the evolution of archosaurs and amniotes.</title>
        <authorList>
            <person name="St John J.A."/>
            <person name="Braun E.L."/>
            <person name="Isberg S.R."/>
            <person name="Miles L.G."/>
            <person name="Chong A.Y."/>
            <person name="Gongora J."/>
            <person name="Dalzell P."/>
            <person name="Moran C."/>
            <person name="Bed'hom B."/>
            <person name="Abzhanov A."/>
            <person name="Burgess S.C."/>
            <person name="Cooksey A.M."/>
            <person name="Castoe T.A."/>
            <person name="Crawford N.G."/>
            <person name="Densmore L.D."/>
            <person name="Drew J.C."/>
            <person name="Edwards S.V."/>
            <person name="Faircloth B.C."/>
            <person name="Fujita M.K."/>
            <person name="Greenwold M.J."/>
            <person name="Hoffmann F.G."/>
            <person name="Howard J.M."/>
            <person name="Iguchi T."/>
            <person name="Janes D.E."/>
            <person name="Khan S.Y."/>
            <person name="Kohno S."/>
            <person name="de Koning A.J."/>
            <person name="Lance S.L."/>
            <person name="McCarthy F.M."/>
            <person name="McCormack J.E."/>
            <person name="Merchant M.E."/>
            <person name="Peterson D.G."/>
            <person name="Pollock D.D."/>
            <person name="Pourmand N."/>
            <person name="Raney B.J."/>
            <person name="Roessler K.A."/>
            <person name="Sanford J.R."/>
            <person name="Sawyer R.H."/>
            <person name="Schmidt C.J."/>
            <person name="Triplett E.W."/>
            <person name="Tuberville T.D."/>
            <person name="Venegas-Anaya M."/>
            <person name="Howard J.T."/>
            <person name="Jarvis E.D."/>
            <person name="Guillette L.J.Jr."/>
            <person name="Glenn T.C."/>
            <person name="Green R.E."/>
            <person name="Ray D.A."/>
        </authorList>
    </citation>
    <scope>NUCLEOTIDE SEQUENCE [LARGE SCALE GENOMIC DNA]</scope>
    <source>
        <strain evidence="1">KSC_2009_1</strain>
    </source>
</reference>
<protein>
    <submittedName>
        <fullName evidence="1">Uncharacterized protein</fullName>
    </submittedName>
</protein>
<keyword evidence="2" id="KW-1185">Reference proteome</keyword>
<dbReference type="Proteomes" id="UP000050525">
    <property type="component" value="Unassembled WGS sequence"/>
</dbReference>
<accession>A0A151P7B5</accession>
<comment type="caution">
    <text evidence="1">The sequence shown here is derived from an EMBL/GenBank/DDBJ whole genome shotgun (WGS) entry which is preliminary data.</text>
</comment>
<name>A0A151P7B5_ALLMI</name>
<sequence>MKLLESKAENAQLKEKIKTMGPLLEADQVRETEKDKDLHLSSKAKVNQRITVSSQLSYNDWLREFKEKILEMTE</sequence>
<dbReference type="AlphaFoldDB" id="A0A151P7B5"/>
<evidence type="ECO:0000313" key="2">
    <source>
        <dbReference type="Proteomes" id="UP000050525"/>
    </source>
</evidence>
<gene>
    <name evidence="1" type="ORF">Y1Q_0022953</name>
</gene>
<evidence type="ECO:0000313" key="1">
    <source>
        <dbReference type="EMBL" id="KYO44870.1"/>
    </source>
</evidence>
<dbReference type="EMBL" id="AKHW03000640">
    <property type="protein sequence ID" value="KYO44870.1"/>
    <property type="molecule type" value="Genomic_DNA"/>
</dbReference>
<proteinExistence type="predicted"/>
<organism evidence="1 2">
    <name type="scientific">Alligator mississippiensis</name>
    <name type="common">American alligator</name>
    <dbReference type="NCBI Taxonomy" id="8496"/>
    <lineage>
        <taxon>Eukaryota</taxon>
        <taxon>Metazoa</taxon>
        <taxon>Chordata</taxon>
        <taxon>Craniata</taxon>
        <taxon>Vertebrata</taxon>
        <taxon>Euteleostomi</taxon>
        <taxon>Archelosauria</taxon>
        <taxon>Archosauria</taxon>
        <taxon>Crocodylia</taxon>
        <taxon>Alligatoridae</taxon>
        <taxon>Alligatorinae</taxon>
        <taxon>Alligator</taxon>
    </lineage>
</organism>